<evidence type="ECO:0000313" key="2">
    <source>
        <dbReference type="Proteomes" id="UP000887577"/>
    </source>
</evidence>
<feature type="compositionally biased region" description="Polar residues" evidence="1">
    <location>
        <begin position="263"/>
        <end position="284"/>
    </location>
</feature>
<feature type="region of interest" description="Disordered" evidence="1">
    <location>
        <begin position="263"/>
        <end position="312"/>
    </location>
</feature>
<reference evidence="3" key="1">
    <citation type="submission" date="2022-11" db="UniProtKB">
        <authorList>
            <consortium name="WormBaseParasite"/>
        </authorList>
    </citation>
    <scope>IDENTIFICATION</scope>
</reference>
<evidence type="ECO:0000313" key="3">
    <source>
        <dbReference type="WBParaSite" id="PSU_v2.g7033.t2"/>
    </source>
</evidence>
<dbReference type="Proteomes" id="UP000887577">
    <property type="component" value="Unplaced"/>
</dbReference>
<feature type="compositionally biased region" description="Basic and acidic residues" evidence="1">
    <location>
        <begin position="35"/>
        <end position="47"/>
    </location>
</feature>
<feature type="compositionally biased region" description="Polar residues" evidence="1">
    <location>
        <begin position="300"/>
        <end position="312"/>
    </location>
</feature>
<protein>
    <submittedName>
        <fullName evidence="3">Uncharacterized protein</fullName>
    </submittedName>
</protein>
<accession>A0A914Z4Y4</accession>
<evidence type="ECO:0000256" key="1">
    <source>
        <dbReference type="SAM" id="MobiDB-lite"/>
    </source>
</evidence>
<feature type="compositionally biased region" description="Polar residues" evidence="1">
    <location>
        <begin position="76"/>
        <end position="87"/>
    </location>
</feature>
<feature type="compositionally biased region" description="Low complexity" evidence="1">
    <location>
        <begin position="484"/>
        <end position="499"/>
    </location>
</feature>
<feature type="region of interest" description="Disordered" evidence="1">
    <location>
        <begin position="20"/>
        <end position="55"/>
    </location>
</feature>
<feature type="region of interest" description="Disordered" evidence="1">
    <location>
        <begin position="417"/>
        <end position="444"/>
    </location>
</feature>
<dbReference type="WBParaSite" id="PSU_v2.g7033.t2">
    <property type="protein sequence ID" value="PSU_v2.g7033.t2"/>
    <property type="gene ID" value="PSU_v2.g7033"/>
</dbReference>
<feature type="compositionally biased region" description="Low complexity" evidence="1">
    <location>
        <begin position="581"/>
        <end position="616"/>
    </location>
</feature>
<feature type="region of interest" description="Disordered" evidence="1">
    <location>
        <begin position="578"/>
        <end position="628"/>
    </location>
</feature>
<feature type="compositionally biased region" description="Low complexity" evidence="1">
    <location>
        <begin position="420"/>
        <end position="443"/>
    </location>
</feature>
<proteinExistence type="predicted"/>
<dbReference type="AlphaFoldDB" id="A0A914Z4Y4"/>
<keyword evidence="2" id="KW-1185">Reference proteome</keyword>
<feature type="region of interest" description="Disordered" evidence="1">
    <location>
        <begin position="67"/>
        <end position="91"/>
    </location>
</feature>
<organism evidence="2 3">
    <name type="scientific">Panagrolaimus superbus</name>
    <dbReference type="NCBI Taxonomy" id="310955"/>
    <lineage>
        <taxon>Eukaryota</taxon>
        <taxon>Metazoa</taxon>
        <taxon>Ecdysozoa</taxon>
        <taxon>Nematoda</taxon>
        <taxon>Chromadorea</taxon>
        <taxon>Rhabditida</taxon>
        <taxon>Tylenchina</taxon>
        <taxon>Panagrolaimomorpha</taxon>
        <taxon>Panagrolaimoidea</taxon>
        <taxon>Panagrolaimidae</taxon>
        <taxon>Panagrolaimus</taxon>
    </lineage>
</organism>
<feature type="region of interest" description="Disordered" evidence="1">
    <location>
        <begin position="518"/>
        <end position="542"/>
    </location>
</feature>
<feature type="region of interest" description="Disordered" evidence="1">
    <location>
        <begin position="475"/>
        <end position="501"/>
    </location>
</feature>
<sequence length="720" mass="81991">MKAAEEMRREAADAAAAALRNNIGGGEPEIQSPQRDARSSISVERRLRQGAPLTREEVEAMLEADKKVSAIGGHPSTISPEPPSNSFALPPGAFDNIDYLDKSTPAQKKQSLEQQYRLLAKTIEQKLLAEIEQLGLLQGRHNEKDAPRQIAEQIQQKHQTEIYHAVDELVRREAGDIPYVADHFRKQLENQIEDAVWQYNQTLLHTSQPKDLYETELGPNEEPIWKKQQLQQAEFDFTSSILEKRSPKELAVVEETLQLYDQKPQNLQIPSRPSPLEDSQQQIVGQRPSPGEPSSPKILINNQQKGSSSSEENGFIKVYPEQTLQQQPLHQQQQQQQQFSNEYENVGGAVGSPRPSSYDAGSSVTADDIEFVHSADNSPRMTDYPDVFGYENENIQSVGKIRPSDDLEDYENISSQNIWQQQQQPQQLQHQQMNQQHQQQQLLEGGEGQKKSLNPEEVAHMRQLLNEYDLNSVREPSEADNLRQQQQVHPQTQHQKQQQSLPPEIWQTQDILLEQSEQPSKFQSPQFQQQSPNAQQNIQQQQQDIFAQNEPQFHQQKMLQQNQQHHQQDLEFQPPQFQSAQNQLHQQPQYPQPQGQQPQSPSSPFQSLEQQQPHSSKQQKSKSKSPVQAFHEGENIAEFLFQMPSKSKQQLSQAPNDQATFILQNNSQKQGASSRLGFALFDEDDEIHVVVCVTLSEYGGGGEETGNTRAASEKCFNMFF</sequence>
<name>A0A914Z4Y4_9BILA</name>